<comment type="subcellular location">
    <subcellularLocation>
        <location evidence="1">Membrane</location>
    </subcellularLocation>
</comment>
<feature type="region of interest" description="Disordered" evidence="7">
    <location>
        <begin position="1"/>
        <end position="38"/>
    </location>
</feature>
<dbReference type="GO" id="GO:0016020">
    <property type="term" value="C:membrane"/>
    <property type="evidence" value="ECO:0007669"/>
    <property type="project" value="UniProtKB-SubCell"/>
</dbReference>
<dbReference type="Proteomes" id="UP001417504">
    <property type="component" value="Unassembled WGS sequence"/>
</dbReference>
<dbReference type="InterPro" id="IPR013057">
    <property type="entry name" value="AA_transpt_TM"/>
</dbReference>
<feature type="transmembrane region" description="Helical" evidence="8">
    <location>
        <begin position="144"/>
        <end position="161"/>
    </location>
</feature>
<feature type="transmembrane region" description="Helical" evidence="8">
    <location>
        <begin position="69"/>
        <end position="91"/>
    </location>
</feature>
<evidence type="ECO:0000256" key="1">
    <source>
        <dbReference type="ARBA" id="ARBA00004370"/>
    </source>
</evidence>
<name>A0AAP0ERQ7_9MAGN</name>
<evidence type="ECO:0000256" key="8">
    <source>
        <dbReference type="SAM" id="Phobius"/>
    </source>
</evidence>
<organism evidence="10 11">
    <name type="scientific">Stephania japonica</name>
    <dbReference type="NCBI Taxonomy" id="461633"/>
    <lineage>
        <taxon>Eukaryota</taxon>
        <taxon>Viridiplantae</taxon>
        <taxon>Streptophyta</taxon>
        <taxon>Embryophyta</taxon>
        <taxon>Tracheophyta</taxon>
        <taxon>Spermatophyta</taxon>
        <taxon>Magnoliopsida</taxon>
        <taxon>Ranunculales</taxon>
        <taxon>Menispermaceae</taxon>
        <taxon>Menispermoideae</taxon>
        <taxon>Cissampelideae</taxon>
        <taxon>Stephania</taxon>
    </lineage>
</organism>
<evidence type="ECO:0000256" key="2">
    <source>
        <dbReference type="ARBA" id="ARBA00022448"/>
    </source>
</evidence>
<sequence>MASDLQKSSAMYIEKASPDSIEKGGLKEFDDDGREKRTGTLTTSSAHIITAVIGSGVLSLAWAMAQLGWVAGTVVLIIFSLITWYTSTLLADCYRTPDPVFAQPLYAFIEKWFSHKYPESGFINTEHAVRFPCCGVYNLNWFRLVWRTAFVIVVSVIAMILPFFNAILGLLGALSFWPLTVYFPVEMYIKRVKLPRFSPRWTCLQILAWTCLMVTIVGVVGSVQGVIESLKTYKPFTTTSS</sequence>
<keyword evidence="4" id="KW-0029">Amino-acid transport</keyword>
<feature type="domain" description="Amino acid transporter transmembrane" evidence="9">
    <location>
        <begin position="38"/>
        <end position="96"/>
    </location>
</feature>
<feature type="transmembrane region" description="Helical" evidence="8">
    <location>
        <begin position="167"/>
        <end position="185"/>
    </location>
</feature>
<evidence type="ECO:0000256" key="7">
    <source>
        <dbReference type="SAM" id="MobiDB-lite"/>
    </source>
</evidence>
<feature type="domain" description="Amino acid transporter transmembrane" evidence="9">
    <location>
        <begin position="99"/>
        <end position="227"/>
    </location>
</feature>
<feature type="transmembrane region" description="Helical" evidence="8">
    <location>
        <begin position="44"/>
        <end position="63"/>
    </location>
</feature>
<evidence type="ECO:0000256" key="3">
    <source>
        <dbReference type="ARBA" id="ARBA00022692"/>
    </source>
</evidence>
<reference evidence="10 11" key="1">
    <citation type="submission" date="2024-01" db="EMBL/GenBank/DDBJ databases">
        <title>Genome assemblies of Stephania.</title>
        <authorList>
            <person name="Yang L."/>
        </authorList>
    </citation>
    <scope>NUCLEOTIDE SEQUENCE [LARGE SCALE GENOMIC DNA]</scope>
    <source>
        <strain evidence="10">QJT</strain>
        <tissue evidence="10">Leaf</tissue>
    </source>
</reference>
<evidence type="ECO:0000313" key="11">
    <source>
        <dbReference type="Proteomes" id="UP001417504"/>
    </source>
</evidence>
<keyword evidence="2" id="KW-0813">Transport</keyword>
<dbReference type="GO" id="GO:0006865">
    <property type="term" value="P:amino acid transport"/>
    <property type="evidence" value="ECO:0007669"/>
    <property type="project" value="UniProtKB-KW"/>
</dbReference>
<dbReference type="Pfam" id="PF01490">
    <property type="entry name" value="Aa_trans"/>
    <property type="match status" value="2"/>
</dbReference>
<keyword evidence="6 8" id="KW-0472">Membrane</keyword>
<keyword evidence="5 8" id="KW-1133">Transmembrane helix</keyword>
<gene>
    <name evidence="10" type="ORF">Sjap_022567</name>
</gene>
<dbReference type="EMBL" id="JBBNAE010000009">
    <property type="protein sequence ID" value="KAK9097070.1"/>
    <property type="molecule type" value="Genomic_DNA"/>
</dbReference>
<accession>A0AAP0ERQ7</accession>
<evidence type="ECO:0000256" key="5">
    <source>
        <dbReference type="ARBA" id="ARBA00022989"/>
    </source>
</evidence>
<evidence type="ECO:0000256" key="6">
    <source>
        <dbReference type="ARBA" id="ARBA00023136"/>
    </source>
</evidence>
<evidence type="ECO:0000256" key="4">
    <source>
        <dbReference type="ARBA" id="ARBA00022970"/>
    </source>
</evidence>
<proteinExistence type="predicted"/>
<keyword evidence="3 8" id="KW-0812">Transmembrane</keyword>
<feature type="compositionally biased region" description="Basic and acidic residues" evidence="7">
    <location>
        <begin position="16"/>
        <end position="38"/>
    </location>
</feature>
<dbReference type="AlphaFoldDB" id="A0AAP0ERQ7"/>
<evidence type="ECO:0000313" key="10">
    <source>
        <dbReference type="EMBL" id="KAK9097070.1"/>
    </source>
</evidence>
<evidence type="ECO:0000259" key="9">
    <source>
        <dbReference type="Pfam" id="PF01490"/>
    </source>
</evidence>
<protein>
    <recommendedName>
        <fullName evidence="9">Amino acid transporter transmembrane domain-containing protein</fullName>
    </recommendedName>
</protein>
<keyword evidence="11" id="KW-1185">Reference proteome</keyword>
<dbReference type="PANTHER" id="PTHR48017">
    <property type="entry name" value="OS05G0424000 PROTEIN-RELATED"/>
    <property type="match status" value="1"/>
</dbReference>
<feature type="transmembrane region" description="Helical" evidence="8">
    <location>
        <begin position="206"/>
        <end position="227"/>
    </location>
</feature>
<comment type="caution">
    <text evidence="10">The sequence shown here is derived from an EMBL/GenBank/DDBJ whole genome shotgun (WGS) entry which is preliminary data.</text>
</comment>